<evidence type="ECO:0000313" key="12">
    <source>
        <dbReference type="Ensembl" id="ENSCPRP00005000658.1"/>
    </source>
</evidence>
<evidence type="ECO:0000256" key="1">
    <source>
        <dbReference type="ARBA" id="ARBA00004435"/>
    </source>
</evidence>
<dbReference type="GeneTree" id="ENSGT00940000161769"/>
<dbReference type="GO" id="GO:0010629">
    <property type="term" value="P:negative regulation of gene expression"/>
    <property type="evidence" value="ECO:0007669"/>
    <property type="project" value="Ensembl"/>
</dbReference>
<dbReference type="Pfam" id="PF00822">
    <property type="entry name" value="PMP22_Claudin"/>
    <property type="match status" value="1"/>
</dbReference>
<comment type="similarity">
    <text evidence="3">Belongs to the claudin family.</text>
</comment>
<dbReference type="InterPro" id="IPR006187">
    <property type="entry name" value="Claudin"/>
</dbReference>
<gene>
    <name evidence="12" type="primary">CLDN5</name>
</gene>
<accession>A0A7M4DVX4</accession>
<dbReference type="FunFam" id="1.20.140.150:FF:000001">
    <property type="entry name" value="Claudin"/>
    <property type="match status" value="1"/>
</dbReference>
<dbReference type="GO" id="GO:0035633">
    <property type="term" value="P:maintenance of blood-brain barrier"/>
    <property type="evidence" value="ECO:0007669"/>
    <property type="project" value="Ensembl"/>
</dbReference>
<proteinExistence type="inferred from homology"/>
<evidence type="ECO:0000256" key="3">
    <source>
        <dbReference type="ARBA" id="ARBA00008295"/>
    </source>
</evidence>
<dbReference type="GO" id="GO:0030864">
    <property type="term" value="C:cortical actin cytoskeleton"/>
    <property type="evidence" value="ECO:0007669"/>
    <property type="project" value="Ensembl"/>
</dbReference>
<evidence type="ECO:0000256" key="6">
    <source>
        <dbReference type="ARBA" id="ARBA00022692"/>
    </source>
</evidence>
<dbReference type="GO" id="GO:0005198">
    <property type="term" value="F:structural molecule activity"/>
    <property type="evidence" value="ECO:0007669"/>
    <property type="project" value="InterPro"/>
</dbReference>
<feature type="transmembrane region" description="Helical" evidence="11">
    <location>
        <begin position="198"/>
        <end position="224"/>
    </location>
</feature>
<evidence type="ECO:0000256" key="10">
    <source>
        <dbReference type="SAM" id="MobiDB-lite"/>
    </source>
</evidence>
<dbReference type="GO" id="GO:0016525">
    <property type="term" value="P:negative regulation of angiogenesis"/>
    <property type="evidence" value="ECO:0007669"/>
    <property type="project" value="Ensembl"/>
</dbReference>
<comment type="subcellular location">
    <subcellularLocation>
        <location evidence="1">Cell junction</location>
        <location evidence="1">Tight junction</location>
    </subcellularLocation>
    <subcellularLocation>
        <location evidence="2">Cell membrane</location>
        <topology evidence="2">Multi-pass membrane protein</topology>
    </subcellularLocation>
</comment>
<evidence type="ECO:0000256" key="7">
    <source>
        <dbReference type="ARBA" id="ARBA00022949"/>
    </source>
</evidence>
<evidence type="ECO:0000256" key="11">
    <source>
        <dbReference type="SAM" id="Phobius"/>
    </source>
</evidence>
<protein>
    <submittedName>
        <fullName evidence="12">Claudin 5</fullName>
    </submittedName>
</protein>
<sequence length="298" mass="31120">VPPLQSCPDAAGVRGKGPHFSPSPPGGGAEIEPGHGTRPLRKEGRRCCVEGGSEVWGPAQGDLRVLAGPGAGASALLSSPLDMASAALEIVGMGLSILGWLGVLVTCGLPMWQVSAFIDANIVVAQSLWEGLWMTCAVQSTGQMQCKLYDSILALSPEVQAGRAITVLVALLGLVALMVTVMGAQCTNCVRPGRAKSCIALAGGAIYVLCGVLVLIPVCWFAHITITDFYDPAVPRFKKREMGASLYIGWAATALLLVGGGLICCGARGHKDEDAFPVKYSAPRRPTSNGEYDKKNYV</sequence>
<dbReference type="GO" id="GO:1903142">
    <property type="term" value="P:positive regulation of establishment of endothelial barrier"/>
    <property type="evidence" value="ECO:0007669"/>
    <property type="project" value="Ensembl"/>
</dbReference>
<evidence type="ECO:0000256" key="4">
    <source>
        <dbReference type="ARBA" id="ARBA00022427"/>
    </source>
</evidence>
<dbReference type="GO" id="GO:0120192">
    <property type="term" value="P:tight junction assembly"/>
    <property type="evidence" value="ECO:0007669"/>
    <property type="project" value="Ensembl"/>
</dbReference>
<reference evidence="12" key="2">
    <citation type="submission" date="2025-09" db="UniProtKB">
        <authorList>
            <consortium name="Ensembl"/>
        </authorList>
    </citation>
    <scope>IDENTIFICATION</scope>
</reference>
<dbReference type="InterPro" id="IPR004031">
    <property type="entry name" value="PMP22/EMP/MP20/Claudin"/>
</dbReference>
<feature type="transmembrane region" description="Helical" evidence="11">
    <location>
        <begin position="244"/>
        <end position="265"/>
    </location>
</feature>
<feature type="transmembrane region" description="Helical" evidence="11">
    <location>
        <begin position="86"/>
        <end position="112"/>
    </location>
</feature>
<organism evidence="12 13">
    <name type="scientific">Crocodylus porosus</name>
    <name type="common">Saltwater crocodile</name>
    <name type="synonym">Estuarine crocodile</name>
    <dbReference type="NCBI Taxonomy" id="8502"/>
    <lineage>
        <taxon>Eukaryota</taxon>
        <taxon>Metazoa</taxon>
        <taxon>Chordata</taxon>
        <taxon>Craniata</taxon>
        <taxon>Vertebrata</taxon>
        <taxon>Euteleostomi</taxon>
        <taxon>Archelosauria</taxon>
        <taxon>Archosauria</taxon>
        <taxon>Crocodylia</taxon>
        <taxon>Longirostres</taxon>
        <taxon>Crocodylidae</taxon>
        <taxon>Crocodylus</taxon>
    </lineage>
</organism>
<dbReference type="InterPro" id="IPR017974">
    <property type="entry name" value="Claudin_CS"/>
</dbReference>
<dbReference type="PROSITE" id="PS01346">
    <property type="entry name" value="CLAUDIN"/>
    <property type="match status" value="1"/>
</dbReference>
<keyword evidence="9 11" id="KW-0472">Membrane</keyword>
<dbReference type="GO" id="GO:0030336">
    <property type="term" value="P:negative regulation of cell migration"/>
    <property type="evidence" value="ECO:0007669"/>
    <property type="project" value="Ensembl"/>
</dbReference>
<feature type="transmembrane region" description="Helical" evidence="11">
    <location>
        <begin position="164"/>
        <end position="186"/>
    </location>
</feature>
<dbReference type="Gene3D" id="1.20.140.150">
    <property type="match status" value="1"/>
</dbReference>
<evidence type="ECO:0000256" key="8">
    <source>
        <dbReference type="ARBA" id="ARBA00022989"/>
    </source>
</evidence>
<dbReference type="PRINTS" id="PR01077">
    <property type="entry name" value="CLAUDIN"/>
</dbReference>
<dbReference type="GO" id="GO:0008284">
    <property type="term" value="P:positive regulation of cell population proliferation"/>
    <property type="evidence" value="ECO:0007669"/>
    <property type="project" value="Ensembl"/>
</dbReference>
<dbReference type="GO" id="GO:0016327">
    <property type="term" value="C:apicolateral plasma membrane"/>
    <property type="evidence" value="ECO:0007669"/>
    <property type="project" value="Ensembl"/>
</dbReference>
<reference evidence="12" key="1">
    <citation type="submission" date="2025-08" db="UniProtKB">
        <authorList>
            <consortium name="Ensembl"/>
        </authorList>
    </citation>
    <scope>IDENTIFICATION</scope>
</reference>
<keyword evidence="8 11" id="KW-1133">Transmembrane helix</keyword>
<dbReference type="Proteomes" id="UP000594220">
    <property type="component" value="Unplaced"/>
</dbReference>
<dbReference type="GO" id="GO:1903348">
    <property type="term" value="P:positive regulation of bicellular tight junction assembly"/>
    <property type="evidence" value="ECO:0007669"/>
    <property type="project" value="Ensembl"/>
</dbReference>
<dbReference type="GO" id="GO:0043116">
    <property type="term" value="P:negative regulation of vascular permeability"/>
    <property type="evidence" value="ECO:0007669"/>
    <property type="project" value="Ensembl"/>
</dbReference>
<dbReference type="GO" id="GO:1990963">
    <property type="term" value="P:establishment of blood-retinal barrier"/>
    <property type="evidence" value="ECO:0007669"/>
    <property type="project" value="Ensembl"/>
</dbReference>
<dbReference type="AlphaFoldDB" id="A0A7M4DVX4"/>
<evidence type="ECO:0000256" key="9">
    <source>
        <dbReference type="ARBA" id="ARBA00023136"/>
    </source>
</evidence>
<dbReference type="Ensembl" id="ENSCPRT00005000766.1">
    <property type="protein sequence ID" value="ENSCPRP00005000658.1"/>
    <property type="gene ID" value="ENSCPRG00005000525.1"/>
</dbReference>
<name>A0A7M4DVX4_CROPO</name>
<dbReference type="OMA" id="SWFANTI"/>
<dbReference type="GO" id="GO:0005923">
    <property type="term" value="C:bicellular tight junction"/>
    <property type="evidence" value="ECO:0007669"/>
    <property type="project" value="UniProtKB-SubCell"/>
</dbReference>
<dbReference type="GO" id="GO:0010628">
    <property type="term" value="P:positive regulation of gene expression"/>
    <property type="evidence" value="ECO:0007669"/>
    <property type="project" value="Ensembl"/>
</dbReference>
<evidence type="ECO:0000313" key="13">
    <source>
        <dbReference type="Proteomes" id="UP000594220"/>
    </source>
</evidence>
<dbReference type="PANTHER" id="PTHR12002">
    <property type="entry name" value="CLAUDIN"/>
    <property type="match status" value="1"/>
</dbReference>
<feature type="region of interest" description="Disordered" evidence="10">
    <location>
        <begin position="1"/>
        <end position="40"/>
    </location>
</feature>
<keyword evidence="7" id="KW-0965">Cell junction</keyword>
<keyword evidence="6 11" id="KW-0812">Transmembrane</keyword>
<keyword evidence="13" id="KW-1185">Reference proteome</keyword>
<dbReference type="GO" id="GO:0007179">
    <property type="term" value="P:transforming growth factor beta receptor signaling pathway"/>
    <property type="evidence" value="ECO:0007669"/>
    <property type="project" value="Ensembl"/>
</dbReference>
<evidence type="ECO:0000256" key="2">
    <source>
        <dbReference type="ARBA" id="ARBA00004651"/>
    </source>
</evidence>
<evidence type="ECO:0000256" key="5">
    <source>
        <dbReference type="ARBA" id="ARBA00022475"/>
    </source>
</evidence>
<keyword evidence="5" id="KW-1003">Cell membrane</keyword>
<keyword evidence="4" id="KW-0796">Tight junction</keyword>